<reference evidence="7" key="1">
    <citation type="submission" date="2017-11" db="EMBL/GenBank/DDBJ databases">
        <authorList>
            <person name="Kuznetsova I."/>
            <person name="Sazanova A."/>
            <person name="Chirak E."/>
            <person name="Safronova V."/>
            <person name="Willems A."/>
        </authorList>
    </citation>
    <scope>NUCLEOTIDE SEQUENCE [LARGE SCALE GENOMIC DNA]</scope>
    <source>
        <strain evidence="7">CCBAU 03422</strain>
    </source>
</reference>
<dbReference type="Pfam" id="PF21993">
    <property type="entry name" value="TetR_C_13_2"/>
    <property type="match status" value="1"/>
</dbReference>
<protein>
    <submittedName>
        <fullName evidence="6">TetR family transcriptional regulator</fullName>
    </submittedName>
</protein>
<evidence type="ECO:0000313" key="6">
    <source>
        <dbReference type="EMBL" id="PSH67209.1"/>
    </source>
</evidence>
<dbReference type="Proteomes" id="UP000241764">
    <property type="component" value="Unassembled WGS sequence"/>
</dbReference>
<dbReference type="RefSeq" id="WP_106662277.1">
    <property type="nucleotide sequence ID" value="NZ_PGGM01000001.1"/>
</dbReference>
<evidence type="ECO:0000256" key="1">
    <source>
        <dbReference type="ARBA" id="ARBA00023015"/>
    </source>
</evidence>
<dbReference type="PROSITE" id="PS50977">
    <property type="entry name" value="HTH_TETR_2"/>
    <property type="match status" value="1"/>
</dbReference>
<dbReference type="InterPro" id="IPR036271">
    <property type="entry name" value="Tet_transcr_reg_TetR-rel_C_sf"/>
</dbReference>
<comment type="caution">
    <text evidence="6">The sequence shown here is derived from an EMBL/GenBank/DDBJ whole genome shotgun (WGS) entry which is preliminary data.</text>
</comment>
<dbReference type="OrthoDB" id="9809772at2"/>
<evidence type="ECO:0000256" key="4">
    <source>
        <dbReference type="PROSITE-ProRule" id="PRU00335"/>
    </source>
</evidence>
<evidence type="ECO:0000256" key="3">
    <source>
        <dbReference type="ARBA" id="ARBA00023163"/>
    </source>
</evidence>
<organism evidence="6 7">
    <name type="scientific">Phyllobacterium sophorae</name>
    <dbReference type="NCBI Taxonomy" id="1520277"/>
    <lineage>
        <taxon>Bacteria</taxon>
        <taxon>Pseudomonadati</taxon>
        <taxon>Pseudomonadota</taxon>
        <taxon>Alphaproteobacteria</taxon>
        <taxon>Hyphomicrobiales</taxon>
        <taxon>Phyllobacteriaceae</taxon>
        <taxon>Phyllobacterium</taxon>
    </lineage>
</organism>
<dbReference type="AlphaFoldDB" id="A0A2P7BL63"/>
<evidence type="ECO:0000256" key="2">
    <source>
        <dbReference type="ARBA" id="ARBA00023125"/>
    </source>
</evidence>
<proteinExistence type="predicted"/>
<dbReference type="SUPFAM" id="SSF48498">
    <property type="entry name" value="Tetracyclin repressor-like, C-terminal domain"/>
    <property type="match status" value="1"/>
</dbReference>
<dbReference type="Pfam" id="PF00440">
    <property type="entry name" value="TetR_N"/>
    <property type="match status" value="1"/>
</dbReference>
<sequence length="202" mass="21604">MTDDNHPVKPKRINNPQAMRSRILDVAADLFQRYGYNATSVHDVVRGAAATGGALHHHFATKKALGLAVIAERVAPEVDATAIRPIATASSAAAGIRNVFNGVADTLERNRAVTGCPLNNLALELSLADADFREAVNGVFERWRLALSLRLHSDRPEMDLSRAHDLATLIVASYSGAMAMAKASQSAEPLRACAVQLETLLG</sequence>
<dbReference type="PANTHER" id="PTHR47506">
    <property type="entry name" value="TRANSCRIPTIONAL REGULATORY PROTEIN"/>
    <property type="match status" value="1"/>
</dbReference>
<dbReference type="InterPro" id="IPR001647">
    <property type="entry name" value="HTH_TetR"/>
</dbReference>
<dbReference type="InterPro" id="IPR023772">
    <property type="entry name" value="DNA-bd_HTH_TetR-type_CS"/>
</dbReference>
<dbReference type="Gene3D" id="1.10.357.10">
    <property type="entry name" value="Tetracycline Repressor, domain 2"/>
    <property type="match status" value="1"/>
</dbReference>
<keyword evidence="1" id="KW-0805">Transcription regulation</keyword>
<dbReference type="PANTHER" id="PTHR47506:SF3">
    <property type="entry name" value="HTH-TYPE TRANSCRIPTIONAL REGULATOR LMRA"/>
    <property type="match status" value="1"/>
</dbReference>
<dbReference type="PROSITE" id="PS01081">
    <property type="entry name" value="HTH_TETR_1"/>
    <property type="match status" value="1"/>
</dbReference>
<gene>
    <name evidence="6" type="ORF">CU103_02300</name>
</gene>
<feature type="DNA-binding region" description="H-T-H motif" evidence="4">
    <location>
        <begin position="40"/>
        <end position="59"/>
    </location>
</feature>
<dbReference type="InterPro" id="IPR009057">
    <property type="entry name" value="Homeodomain-like_sf"/>
</dbReference>
<dbReference type="InterPro" id="IPR054156">
    <property type="entry name" value="YxaF_TetR_C"/>
</dbReference>
<dbReference type="EMBL" id="PGGM01000001">
    <property type="protein sequence ID" value="PSH67209.1"/>
    <property type="molecule type" value="Genomic_DNA"/>
</dbReference>
<dbReference type="PRINTS" id="PR00455">
    <property type="entry name" value="HTHTETR"/>
</dbReference>
<keyword evidence="7" id="KW-1185">Reference proteome</keyword>
<keyword evidence="2 4" id="KW-0238">DNA-binding</keyword>
<dbReference type="GO" id="GO:0003677">
    <property type="term" value="F:DNA binding"/>
    <property type="evidence" value="ECO:0007669"/>
    <property type="project" value="UniProtKB-UniRule"/>
</dbReference>
<name>A0A2P7BL63_9HYPH</name>
<evidence type="ECO:0000313" key="7">
    <source>
        <dbReference type="Proteomes" id="UP000241764"/>
    </source>
</evidence>
<accession>A0A2P7BL63</accession>
<keyword evidence="3" id="KW-0804">Transcription</keyword>
<feature type="domain" description="HTH tetR-type" evidence="5">
    <location>
        <begin position="17"/>
        <end position="77"/>
    </location>
</feature>
<evidence type="ECO:0000259" key="5">
    <source>
        <dbReference type="PROSITE" id="PS50977"/>
    </source>
</evidence>
<dbReference type="SUPFAM" id="SSF46689">
    <property type="entry name" value="Homeodomain-like"/>
    <property type="match status" value="1"/>
</dbReference>